<proteinExistence type="predicted"/>
<organism evidence="2 3">
    <name type="scientific">Actinoplanes auranticolor</name>
    <dbReference type="NCBI Taxonomy" id="47988"/>
    <lineage>
        <taxon>Bacteria</taxon>
        <taxon>Bacillati</taxon>
        <taxon>Actinomycetota</taxon>
        <taxon>Actinomycetes</taxon>
        <taxon>Micromonosporales</taxon>
        <taxon>Micromonosporaceae</taxon>
        <taxon>Actinoplanes</taxon>
    </lineage>
</organism>
<feature type="compositionally biased region" description="Gly residues" evidence="1">
    <location>
        <begin position="1"/>
        <end position="13"/>
    </location>
</feature>
<reference evidence="2" key="1">
    <citation type="submission" date="2021-03" db="EMBL/GenBank/DDBJ databases">
        <title>Whole genome shotgun sequence of Actinoplanes auranticolor NBRC 12245.</title>
        <authorList>
            <person name="Komaki H."/>
            <person name="Tamura T."/>
        </authorList>
    </citation>
    <scope>NUCLEOTIDE SEQUENCE</scope>
    <source>
        <strain evidence="2">NBRC 12245</strain>
    </source>
</reference>
<dbReference type="Proteomes" id="UP000681340">
    <property type="component" value="Unassembled WGS sequence"/>
</dbReference>
<protein>
    <submittedName>
        <fullName evidence="2">Uncharacterized protein</fullName>
    </submittedName>
</protein>
<gene>
    <name evidence="2" type="ORF">Aau02nite_76360</name>
</gene>
<evidence type="ECO:0000313" key="3">
    <source>
        <dbReference type="Proteomes" id="UP000681340"/>
    </source>
</evidence>
<sequence>MPGLGSGRGGFGTGEADEGAGTAEIEGTADAVVGGGPDASPVQPATAKAQVTVRVMASGKRTARC</sequence>
<dbReference type="AlphaFoldDB" id="A0A919SU95"/>
<comment type="caution">
    <text evidence="2">The sequence shown here is derived from an EMBL/GenBank/DDBJ whole genome shotgun (WGS) entry which is preliminary data.</text>
</comment>
<dbReference type="EMBL" id="BOQL01000066">
    <property type="protein sequence ID" value="GIM77522.1"/>
    <property type="molecule type" value="Genomic_DNA"/>
</dbReference>
<evidence type="ECO:0000313" key="2">
    <source>
        <dbReference type="EMBL" id="GIM77522.1"/>
    </source>
</evidence>
<name>A0A919SU95_9ACTN</name>
<keyword evidence="3" id="KW-1185">Reference proteome</keyword>
<evidence type="ECO:0000256" key="1">
    <source>
        <dbReference type="SAM" id="MobiDB-lite"/>
    </source>
</evidence>
<accession>A0A919SU95</accession>
<feature type="region of interest" description="Disordered" evidence="1">
    <location>
        <begin position="1"/>
        <end position="50"/>
    </location>
</feature>
<feature type="compositionally biased region" description="Low complexity" evidence="1">
    <location>
        <begin position="19"/>
        <end position="29"/>
    </location>
</feature>